<keyword evidence="4" id="KW-1185">Reference proteome</keyword>
<dbReference type="STRING" id="670052.PA27867_0777"/>
<evidence type="ECO:0000259" key="2">
    <source>
        <dbReference type="Pfam" id="PF07859"/>
    </source>
</evidence>
<sequence>MVTLPSSVIVPALRLMRANRVFVTAEGARRHVRERELRPTPYGPPSRLRRDVRVTVSGAAWPVYTITPVGGTPTGSVVYVHGGGWVNQIAGQHWHLAAQIAAEANTTVTVPIYPLVPFGTAAAVAAGVVDLVRGNLERYGSTCLAGDSAGGQIALSAALALRDEHDITLRRTVLISPALDLSWSNPLIPSVQPSDPWLATPGGEVLADLWKGSDDILDPVVSPLMGDLAGLGPLTVFSGTRDVLNPDAHLLVDKAAAAGVDLEFHEGVGQVHVYPLLPTAVGRAARAAIVERLRLGVAETLSARD</sequence>
<dbReference type="PANTHER" id="PTHR48081:SF8">
    <property type="entry name" value="ALPHA_BETA HYDROLASE FOLD-3 DOMAIN-CONTAINING PROTEIN-RELATED"/>
    <property type="match status" value="1"/>
</dbReference>
<dbReference type="KEGG" id="cart:PA27867_0777"/>
<evidence type="ECO:0000256" key="1">
    <source>
        <dbReference type="ARBA" id="ARBA00022801"/>
    </source>
</evidence>
<dbReference type="PATRIC" id="fig|670052.7.peg.802"/>
<protein>
    <submittedName>
        <fullName evidence="3">Alpha/beta hydrolase</fullName>
    </submittedName>
</protein>
<dbReference type="PANTHER" id="PTHR48081">
    <property type="entry name" value="AB HYDROLASE SUPERFAMILY PROTEIN C4A8.06C"/>
    <property type="match status" value="1"/>
</dbReference>
<keyword evidence="1 3" id="KW-0378">Hydrolase</keyword>
<proteinExistence type="predicted"/>
<dbReference type="OrthoDB" id="9803828at2"/>
<organism evidence="3 4">
    <name type="scientific">Cryobacterium arcticum</name>
    <dbReference type="NCBI Taxonomy" id="670052"/>
    <lineage>
        <taxon>Bacteria</taxon>
        <taxon>Bacillati</taxon>
        <taxon>Actinomycetota</taxon>
        <taxon>Actinomycetes</taxon>
        <taxon>Micrococcales</taxon>
        <taxon>Microbacteriaceae</taxon>
        <taxon>Cryobacterium</taxon>
    </lineage>
</organism>
<dbReference type="Gene3D" id="3.40.50.1820">
    <property type="entry name" value="alpha/beta hydrolase"/>
    <property type="match status" value="1"/>
</dbReference>
<dbReference type="Pfam" id="PF07859">
    <property type="entry name" value="Abhydrolase_3"/>
    <property type="match status" value="1"/>
</dbReference>
<evidence type="ECO:0000313" key="3">
    <source>
        <dbReference type="EMBL" id="ANP71744.1"/>
    </source>
</evidence>
<dbReference type="RefSeq" id="WP_066593511.1">
    <property type="nucleotide sequence ID" value="NZ_CP016282.1"/>
</dbReference>
<dbReference type="EMBL" id="CP016282">
    <property type="protein sequence ID" value="ANP71744.1"/>
    <property type="molecule type" value="Genomic_DNA"/>
</dbReference>
<dbReference type="InterPro" id="IPR050300">
    <property type="entry name" value="GDXG_lipolytic_enzyme"/>
</dbReference>
<feature type="domain" description="Alpha/beta hydrolase fold-3" evidence="2">
    <location>
        <begin position="77"/>
        <end position="274"/>
    </location>
</feature>
<dbReference type="AlphaFoldDB" id="A0A1B1BGS9"/>
<gene>
    <name evidence="3" type="ORF">PA27867_0777</name>
</gene>
<dbReference type="InterPro" id="IPR029058">
    <property type="entry name" value="AB_hydrolase_fold"/>
</dbReference>
<accession>A0A1B1BGS9</accession>
<dbReference type="Proteomes" id="UP000092582">
    <property type="component" value="Chromosome 1"/>
</dbReference>
<dbReference type="SUPFAM" id="SSF53474">
    <property type="entry name" value="alpha/beta-Hydrolases"/>
    <property type="match status" value="1"/>
</dbReference>
<dbReference type="GO" id="GO:0016787">
    <property type="term" value="F:hydrolase activity"/>
    <property type="evidence" value="ECO:0007669"/>
    <property type="project" value="UniProtKB-KW"/>
</dbReference>
<dbReference type="InterPro" id="IPR013094">
    <property type="entry name" value="AB_hydrolase_3"/>
</dbReference>
<evidence type="ECO:0000313" key="4">
    <source>
        <dbReference type="Proteomes" id="UP000092582"/>
    </source>
</evidence>
<name>A0A1B1BGS9_9MICO</name>
<reference evidence="3 4" key="1">
    <citation type="submission" date="2016-06" db="EMBL/GenBank/DDBJ databases">
        <title>Genome sequencing of Cryobacterium arcticum PAMC 27867.</title>
        <authorList>
            <person name="Lee J."/>
            <person name="Kim O.-S."/>
        </authorList>
    </citation>
    <scope>NUCLEOTIDE SEQUENCE [LARGE SCALE GENOMIC DNA]</scope>
    <source>
        <strain evidence="3 4">PAMC 27867</strain>
    </source>
</reference>